<dbReference type="InterPro" id="IPR052339">
    <property type="entry name" value="Fe-S_Maturation_MIP18"/>
</dbReference>
<dbReference type="InterPro" id="IPR011883">
    <property type="entry name" value="PaaD-like"/>
</dbReference>
<dbReference type="Gene3D" id="3.30.300.130">
    <property type="entry name" value="Fe-S cluster assembly (FSCA)"/>
    <property type="match status" value="1"/>
</dbReference>
<dbReference type="InterPro" id="IPR056572">
    <property type="entry name" value="Zn_ribbon_PaaD"/>
</dbReference>
<evidence type="ECO:0000313" key="3">
    <source>
        <dbReference type="EMBL" id="GAA3062512.1"/>
    </source>
</evidence>
<evidence type="ECO:0000259" key="1">
    <source>
        <dbReference type="Pfam" id="PF01883"/>
    </source>
</evidence>
<dbReference type="PANTHER" id="PTHR42831">
    <property type="entry name" value="FE-S PROTEIN MATURATION AUXILIARY FACTOR YITW"/>
    <property type="match status" value="1"/>
</dbReference>
<accession>A0ABP6LZP6</accession>
<dbReference type="Proteomes" id="UP001500236">
    <property type="component" value="Unassembled WGS sequence"/>
</dbReference>
<dbReference type="InterPro" id="IPR002744">
    <property type="entry name" value="MIP18-like"/>
</dbReference>
<dbReference type="Pfam" id="PF23451">
    <property type="entry name" value="Zn_ribbon_PaaD"/>
    <property type="match status" value="1"/>
</dbReference>
<sequence length="200" mass="22042">MSTRYKTSDPRQASRIVAETMMAGHPSLEPTDQSTKPALDDGRERTVWEVAATVNDPEIPVLSIEDLGILREARLDEDGTAVVVITPTYSGCPAMDTITSDVREALRTAGHERVRVDTVLQPAWTTDWMTEAGKEKLRAYGIAPPTGRAAVGPVRVGLSVKCPHCDSPDTREMTRFSSTACKALYQCRQCLEPFDHFKVH</sequence>
<comment type="caution">
    <text evidence="3">The sequence shown here is derived from an EMBL/GenBank/DDBJ whole genome shotgun (WGS) entry which is preliminary data.</text>
</comment>
<dbReference type="SUPFAM" id="SSF117916">
    <property type="entry name" value="Fe-S cluster assembly (FSCA) domain-like"/>
    <property type="match status" value="1"/>
</dbReference>
<keyword evidence="4" id="KW-1185">Reference proteome</keyword>
<organism evidence="3 4">
    <name type="scientific">Nesterenkonia aethiopica</name>
    <dbReference type="NCBI Taxonomy" id="269144"/>
    <lineage>
        <taxon>Bacteria</taxon>
        <taxon>Bacillati</taxon>
        <taxon>Actinomycetota</taxon>
        <taxon>Actinomycetes</taxon>
        <taxon>Micrococcales</taxon>
        <taxon>Micrococcaceae</taxon>
        <taxon>Nesterenkonia</taxon>
    </lineage>
</organism>
<reference evidence="4" key="1">
    <citation type="journal article" date="2019" name="Int. J. Syst. Evol. Microbiol.">
        <title>The Global Catalogue of Microorganisms (GCM) 10K type strain sequencing project: providing services to taxonomists for standard genome sequencing and annotation.</title>
        <authorList>
            <consortium name="The Broad Institute Genomics Platform"/>
            <consortium name="The Broad Institute Genome Sequencing Center for Infectious Disease"/>
            <person name="Wu L."/>
            <person name="Ma J."/>
        </authorList>
    </citation>
    <scope>NUCLEOTIDE SEQUENCE [LARGE SCALE GENOMIC DNA]</scope>
    <source>
        <strain evidence="4">JCM 14309</strain>
    </source>
</reference>
<proteinExistence type="predicted"/>
<dbReference type="Pfam" id="PF01883">
    <property type="entry name" value="FeS_assembly_P"/>
    <property type="match status" value="1"/>
</dbReference>
<feature type="domain" description="PaaD zinc beta ribbon" evidence="2">
    <location>
        <begin position="158"/>
        <end position="198"/>
    </location>
</feature>
<gene>
    <name evidence="3" type="primary">paaJ</name>
    <name evidence="3" type="ORF">GCM10010529_14830</name>
</gene>
<name>A0ABP6LZP6_9MICC</name>
<evidence type="ECO:0000259" key="2">
    <source>
        <dbReference type="Pfam" id="PF23451"/>
    </source>
</evidence>
<dbReference type="InterPro" id="IPR034904">
    <property type="entry name" value="FSCA_dom_sf"/>
</dbReference>
<evidence type="ECO:0000313" key="4">
    <source>
        <dbReference type="Proteomes" id="UP001500236"/>
    </source>
</evidence>
<dbReference type="PANTHER" id="PTHR42831:SF3">
    <property type="entry name" value="1,2-PHENYLACETYL-COA EPOXIDASE, SUBUNIT D-RELATED"/>
    <property type="match status" value="1"/>
</dbReference>
<dbReference type="EMBL" id="BAAAVT010000008">
    <property type="protein sequence ID" value="GAA3062512.1"/>
    <property type="molecule type" value="Genomic_DNA"/>
</dbReference>
<feature type="domain" description="MIP18 family-like" evidence="1">
    <location>
        <begin position="45"/>
        <end position="116"/>
    </location>
</feature>
<dbReference type="NCBIfam" id="TIGR02159">
    <property type="entry name" value="PA_CoA_Oxy4"/>
    <property type="match status" value="1"/>
</dbReference>
<protein>
    <submittedName>
        <fullName evidence="3">Phenylacetate-CoA oxygenase subunit PaaJ</fullName>
    </submittedName>
</protein>
<dbReference type="RefSeq" id="WP_344682516.1">
    <property type="nucleotide sequence ID" value="NZ_BAAAVT010000008.1"/>
</dbReference>